<gene>
    <name evidence="2" type="ORF">EJ08DRAFT_203671</name>
</gene>
<reference evidence="2" key="1">
    <citation type="journal article" date="2020" name="Stud. Mycol.">
        <title>101 Dothideomycetes genomes: a test case for predicting lifestyles and emergence of pathogens.</title>
        <authorList>
            <person name="Haridas S."/>
            <person name="Albert R."/>
            <person name="Binder M."/>
            <person name="Bloem J."/>
            <person name="Labutti K."/>
            <person name="Salamov A."/>
            <person name="Andreopoulos B."/>
            <person name="Baker S."/>
            <person name="Barry K."/>
            <person name="Bills G."/>
            <person name="Bluhm B."/>
            <person name="Cannon C."/>
            <person name="Castanera R."/>
            <person name="Culley D."/>
            <person name="Daum C."/>
            <person name="Ezra D."/>
            <person name="Gonzalez J."/>
            <person name="Henrissat B."/>
            <person name="Kuo A."/>
            <person name="Liang C."/>
            <person name="Lipzen A."/>
            <person name="Lutzoni F."/>
            <person name="Magnuson J."/>
            <person name="Mondo S."/>
            <person name="Nolan M."/>
            <person name="Ohm R."/>
            <person name="Pangilinan J."/>
            <person name="Park H.-J."/>
            <person name="Ramirez L."/>
            <person name="Alfaro M."/>
            <person name="Sun H."/>
            <person name="Tritt A."/>
            <person name="Yoshinaga Y."/>
            <person name="Zwiers L.-H."/>
            <person name="Turgeon B."/>
            <person name="Goodwin S."/>
            <person name="Spatafora J."/>
            <person name="Crous P."/>
            <person name="Grigoriev I."/>
        </authorList>
    </citation>
    <scope>NUCLEOTIDE SEQUENCE</scope>
    <source>
        <strain evidence="2">CBS 130266</strain>
    </source>
</reference>
<feature type="compositionally biased region" description="Polar residues" evidence="1">
    <location>
        <begin position="15"/>
        <end position="24"/>
    </location>
</feature>
<comment type="caution">
    <text evidence="2">The sequence shown here is derived from an EMBL/GenBank/DDBJ whole genome shotgun (WGS) entry which is preliminary data.</text>
</comment>
<feature type="region of interest" description="Disordered" evidence="1">
    <location>
        <begin position="15"/>
        <end position="38"/>
    </location>
</feature>
<sequence length="123" mass="14232">MKLLSSELYNWTSGLESGHSTSRNCIPDQPENPAVQFPPIYTLKNSRPRQMSEPKRGNYKTYFRTLKPVKPTLLAAFGWLRNPPFVEYQPCAAGFMELPQSYSRLLSRTFMRGAIQHKDHDLR</sequence>
<organism evidence="2 3">
    <name type="scientific">Tothia fuscella</name>
    <dbReference type="NCBI Taxonomy" id="1048955"/>
    <lineage>
        <taxon>Eukaryota</taxon>
        <taxon>Fungi</taxon>
        <taxon>Dikarya</taxon>
        <taxon>Ascomycota</taxon>
        <taxon>Pezizomycotina</taxon>
        <taxon>Dothideomycetes</taxon>
        <taxon>Pleosporomycetidae</taxon>
        <taxon>Venturiales</taxon>
        <taxon>Cylindrosympodiaceae</taxon>
        <taxon>Tothia</taxon>
    </lineage>
</organism>
<name>A0A9P4NRS0_9PEZI</name>
<evidence type="ECO:0000256" key="1">
    <source>
        <dbReference type="SAM" id="MobiDB-lite"/>
    </source>
</evidence>
<dbReference type="EMBL" id="MU007035">
    <property type="protein sequence ID" value="KAF2430930.1"/>
    <property type="molecule type" value="Genomic_DNA"/>
</dbReference>
<keyword evidence="3" id="KW-1185">Reference proteome</keyword>
<accession>A0A9P4NRS0</accession>
<proteinExistence type="predicted"/>
<protein>
    <submittedName>
        <fullName evidence="2">Uncharacterized protein</fullName>
    </submittedName>
</protein>
<dbReference type="Proteomes" id="UP000800235">
    <property type="component" value="Unassembled WGS sequence"/>
</dbReference>
<evidence type="ECO:0000313" key="3">
    <source>
        <dbReference type="Proteomes" id="UP000800235"/>
    </source>
</evidence>
<evidence type="ECO:0000313" key="2">
    <source>
        <dbReference type="EMBL" id="KAF2430930.1"/>
    </source>
</evidence>
<dbReference type="AlphaFoldDB" id="A0A9P4NRS0"/>